<keyword evidence="2" id="KW-0812">Transmembrane</keyword>
<evidence type="ECO:0000256" key="2">
    <source>
        <dbReference type="SAM" id="Phobius"/>
    </source>
</evidence>
<reference evidence="3 4" key="1">
    <citation type="journal article" date="2021" name="Elife">
        <title>Chloroplast acquisition without the gene transfer in kleptoplastic sea slugs, Plakobranchus ocellatus.</title>
        <authorList>
            <person name="Maeda T."/>
            <person name="Takahashi S."/>
            <person name="Yoshida T."/>
            <person name="Shimamura S."/>
            <person name="Takaki Y."/>
            <person name="Nagai Y."/>
            <person name="Toyoda A."/>
            <person name="Suzuki Y."/>
            <person name="Arimoto A."/>
            <person name="Ishii H."/>
            <person name="Satoh N."/>
            <person name="Nishiyama T."/>
            <person name="Hasebe M."/>
            <person name="Maruyama T."/>
            <person name="Minagawa J."/>
            <person name="Obokata J."/>
            <person name="Shigenobu S."/>
        </authorList>
    </citation>
    <scope>NUCLEOTIDE SEQUENCE [LARGE SCALE GENOMIC DNA]</scope>
</reference>
<gene>
    <name evidence="3" type="ORF">ElyMa_005060600</name>
</gene>
<evidence type="ECO:0000313" key="3">
    <source>
        <dbReference type="EMBL" id="GFS20607.1"/>
    </source>
</evidence>
<dbReference type="Proteomes" id="UP000762676">
    <property type="component" value="Unassembled WGS sequence"/>
</dbReference>
<comment type="caution">
    <text evidence="3">The sequence shown here is derived from an EMBL/GenBank/DDBJ whole genome shotgun (WGS) entry which is preliminary data.</text>
</comment>
<sequence>METWLVYFFEPSRPSLTKSVKSDPTQHPKQYPKENPPQGVEVVEVVAVVVGRGVVEVGVVKEIVVVVVVVVIVVVVG</sequence>
<protein>
    <recommendedName>
        <fullName evidence="5">Transmembrane protein</fullName>
    </recommendedName>
</protein>
<name>A0AAV4JHY6_9GAST</name>
<dbReference type="EMBL" id="BMAT01010128">
    <property type="protein sequence ID" value="GFS20607.1"/>
    <property type="molecule type" value="Genomic_DNA"/>
</dbReference>
<keyword evidence="2" id="KW-0472">Membrane</keyword>
<accession>A0AAV4JHY6</accession>
<proteinExistence type="predicted"/>
<feature type="transmembrane region" description="Helical" evidence="2">
    <location>
        <begin position="58"/>
        <end position="76"/>
    </location>
</feature>
<dbReference type="AlphaFoldDB" id="A0AAV4JHY6"/>
<evidence type="ECO:0000313" key="4">
    <source>
        <dbReference type="Proteomes" id="UP000762676"/>
    </source>
</evidence>
<keyword evidence="2" id="KW-1133">Transmembrane helix</keyword>
<keyword evidence="4" id="KW-1185">Reference proteome</keyword>
<evidence type="ECO:0000256" key="1">
    <source>
        <dbReference type="SAM" id="MobiDB-lite"/>
    </source>
</evidence>
<organism evidence="3 4">
    <name type="scientific">Elysia marginata</name>
    <dbReference type="NCBI Taxonomy" id="1093978"/>
    <lineage>
        <taxon>Eukaryota</taxon>
        <taxon>Metazoa</taxon>
        <taxon>Spiralia</taxon>
        <taxon>Lophotrochozoa</taxon>
        <taxon>Mollusca</taxon>
        <taxon>Gastropoda</taxon>
        <taxon>Heterobranchia</taxon>
        <taxon>Euthyneura</taxon>
        <taxon>Panpulmonata</taxon>
        <taxon>Sacoglossa</taxon>
        <taxon>Placobranchoidea</taxon>
        <taxon>Plakobranchidae</taxon>
        <taxon>Elysia</taxon>
    </lineage>
</organism>
<evidence type="ECO:0008006" key="5">
    <source>
        <dbReference type="Google" id="ProtNLM"/>
    </source>
</evidence>
<feature type="region of interest" description="Disordered" evidence="1">
    <location>
        <begin position="15"/>
        <end position="36"/>
    </location>
</feature>